<name>A0ABR5SBW1_9BACT</name>
<evidence type="ECO:0000313" key="2">
    <source>
        <dbReference type="Proteomes" id="UP000060487"/>
    </source>
</evidence>
<dbReference type="Proteomes" id="UP000060487">
    <property type="component" value="Unassembled WGS sequence"/>
</dbReference>
<reference evidence="1 2" key="1">
    <citation type="submission" date="2015-11" db="EMBL/GenBank/DDBJ databases">
        <authorList>
            <person name="Lin W."/>
        </authorList>
    </citation>
    <scope>NUCLEOTIDE SEQUENCE [LARGE SCALE GENOMIC DNA]</scope>
    <source>
        <strain evidence="1 2">HCH-1</strain>
    </source>
</reference>
<organism evidence="1 2">
    <name type="scientific">Candidatus Magnetominusculus xianensis</name>
    <dbReference type="NCBI Taxonomy" id="1748249"/>
    <lineage>
        <taxon>Bacteria</taxon>
        <taxon>Pseudomonadati</taxon>
        <taxon>Nitrospirota</taxon>
        <taxon>Nitrospiria</taxon>
        <taxon>Nitrospirales</taxon>
        <taxon>Nitrospiraceae</taxon>
        <taxon>Candidatus Magnetominusculus</taxon>
    </lineage>
</organism>
<proteinExistence type="predicted"/>
<dbReference type="RefSeq" id="WP_085053567.1">
    <property type="nucleotide sequence ID" value="NZ_LNQR01000118.1"/>
</dbReference>
<gene>
    <name evidence="1" type="ORF">ASN18_2952</name>
</gene>
<accession>A0ABR5SBW1</accession>
<comment type="caution">
    <text evidence="1">The sequence shown here is derived from an EMBL/GenBank/DDBJ whole genome shotgun (WGS) entry which is preliminary data.</text>
</comment>
<protein>
    <recommendedName>
        <fullName evidence="3">DUF2283 domain-containing protein</fullName>
    </recommendedName>
</protein>
<dbReference type="EMBL" id="LNQR01000118">
    <property type="protein sequence ID" value="KWT78225.1"/>
    <property type="molecule type" value="Genomic_DNA"/>
</dbReference>
<keyword evidence="2" id="KW-1185">Reference proteome</keyword>
<evidence type="ECO:0000313" key="1">
    <source>
        <dbReference type="EMBL" id="KWT78225.1"/>
    </source>
</evidence>
<sequence>MKITYDPRYNIAYFRLHKKVAEVETIKISDEINIDMAPDGTIYGIELLNANEQITKEDKGNLLVVNEATGEETEILLAGA</sequence>
<dbReference type="InterPro" id="IPR019270">
    <property type="entry name" value="DUF2283"/>
</dbReference>
<dbReference type="Pfam" id="PF10049">
    <property type="entry name" value="DUF2283"/>
    <property type="match status" value="1"/>
</dbReference>
<evidence type="ECO:0008006" key="3">
    <source>
        <dbReference type="Google" id="ProtNLM"/>
    </source>
</evidence>